<dbReference type="InterPro" id="IPR001650">
    <property type="entry name" value="Helicase_C-like"/>
</dbReference>
<protein>
    <submittedName>
        <fullName evidence="6">DEAD/DEAH box helicase</fullName>
    </submittedName>
</protein>
<dbReference type="GO" id="GO:0005524">
    <property type="term" value="F:ATP binding"/>
    <property type="evidence" value="ECO:0007669"/>
    <property type="project" value="UniProtKB-KW"/>
</dbReference>
<sequence>MKAELNYEQLAKIYAGKLLLRSEIDLHDQTLHTLLQSSTFSTLPSILQKRFSNQCQRCGNHDIKYFGLIDCLLCGHIHLYCRKCISMGRVSACQPLYLWTGDTPAWPIIAEPCTWKGELTEAQQVAANRVKQAILQKEKDLLVWAVTGAGKTEMLFPGIAEAIAKGQRVCIATPRADVVRELYPRIKSAFQMTEIQALYGGSEERDGIGQLIIATTHQLLRFKHAFDVIVLDEMDAFPYTNDPSLPFVTSRALKTNSTMIYLTATPKASDQIKISRQKLPHVFVPNRYHGQALPIPQSIPCFSLKKDIQANQVPKALLKWIKHRNNPHRQLLLFVPTIQIADQWQKFLPELFLQHQLIQDKSELTTVHASDHDRKTKVELFREKKLKILVTTTILERGVTFPSVDVVVVDAGHDVFDEAALVQIAGRAGRSALDPTGEVLFMHTGKTEAIIRSIQMIKQMNKRAGLK</sequence>
<dbReference type="PANTHER" id="PTHR30580">
    <property type="entry name" value="PRIMOSOMAL PROTEIN N"/>
    <property type="match status" value="1"/>
</dbReference>
<gene>
    <name evidence="6" type="ORF">AB4Y30_05075</name>
</gene>
<keyword evidence="6" id="KW-0378">Hydrolase</keyword>
<dbReference type="AlphaFoldDB" id="A0AB39HSX8"/>
<dbReference type="SMART" id="SM00490">
    <property type="entry name" value="HELICc"/>
    <property type="match status" value="1"/>
</dbReference>
<dbReference type="RefSeq" id="WP_368654405.1">
    <property type="nucleotide sequence ID" value="NZ_CP162599.1"/>
</dbReference>
<dbReference type="InterPro" id="IPR014001">
    <property type="entry name" value="Helicase_ATP-bd"/>
</dbReference>
<dbReference type="PROSITE" id="PS51194">
    <property type="entry name" value="HELICASE_CTER"/>
    <property type="match status" value="1"/>
</dbReference>
<evidence type="ECO:0000259" key="5">
    <source>
        <dbReference type="PROSITE" id="PS51194"/>
    </source>
</evidence>
<evidence type="ECO:0000259" key="4">
    <source>
        <dbReference type="PROSITE" id="PS51192"/>
    </source>
</evidence>
<dbReference type="GO" id="GO:0006302">
    <property type="term" value="P:double-strand break repair"/>
    <property type="evidence" value="ECO:0007669"/>
    <property type="project" value="TreeGrafter"/>
</dbReference>
<evidence type="ECO:0000313" key="6">
    <source>
        <dbReference type="EMBL" id="XDK33727.1"/>
    </source>
</evidence>
<dbReference type="CDD" id="cd17925">
    <property type="entry name" value="DEXDc_ComFA"/>
    <property type="match status" value="1"/>
</dbReference>
<dbReference type="EMBL" id="CP162599">
    <property type="protein sequence ID" value="XDK33727.1"/>
    <property type="molecule type" value="Genomic_DNA"/>
</dbReference>
<dbReference type="GO" id="GO:0006310">
    <property type="term" value="P:DNA recombination"/>
    <property type="evidence" value="ECO:0007669"/>
    <property type="project" value="TreeGrafter"/>
</dbReference>
<dbReference type="PANTHER" id="PTHR30580:SF1">
    <property type="entry name" value="COMF OPERON PROTEIN 1"/>
    <property type="match status" value="1"/>
</dbReference>
<keyword evidence="2" id="KW-0067">ATP-binding</keyword>
<dbReference type="SUPFAM" id="SSF52540">
    <property type="entry name" value="P-loop containing nucleoside triphosphate hydrolases"/>
    <property type="match status" value="1"/>
</dbReference>
<dbReference type="Gene3D" id="3.40.50.300">
    <property type="entry name" value="P-loop containing nucleotide triphosphate hydrolases"/>
    <property type="match status" value="2"/>
</dbReference>
<keyword evidence="1" id="KW-0547">Nucleotide-binding</keyword>
<dbReference type="InterPro" id="IPR006935">
    <property type="entry name" value="Helicase/UvrB_N"/>
</dbReference>
<feature type="domain" description="Helicase C-terminal" evidence="5">
    <location>
        <begin position="312"/>
        <end position="467"/>
    </location>
</feature>
<keyword evidence="3" id="KW-0238">DNA-binding</keyword>
<dbReference type="GO" id="GO:0003677">
    <property type="term" value="F:DNA binding"/>
    <property type="evidence" value="ECO:0007669"/>
    <property type="project" value="UniProtKB-KW"/>
</dbReference>
<accession>A0AB39HSX8</accession>
<name>A0AB39HSX8_9BACI</name>
<evidence type="ECO:0000256" key="3">
    <source>
        <dbReference type="ARBA" id="ARBA00023125"/>
    </source>
</evidence>
<dbReference type="InterPro" id="IPR027417">
    <property type="entry name" value="P-loop_NTPase"/>
</dbReference>
<dbReference type="SMART" id="SM00487">
    <property type="entry name" value="DEXDc"/>
    <property type="match status" value="1"/>
</dbReference>
<dbReference type="GO" id="GO:0043138">
    <property type="term" value="F:3'-5' DNA helicase activity"/>
    <property type="evidence" value="ECO:0007669"/>
    <property type="project" value="TreeGrafter"/>
</dbReference>
<evidence type="ECO:0000256" key="2">
    <source>
        <dbReference type="ARBA" id="ARBA00022840"/>
    </source>
</evidence>
<dbReference type="GO" id="GO:0016787">
    <property type="term" value="F:hydrolase activity"/>
    <property type="evidence" value="ECO:0007669"/>
    <property type="project" value="InterPro"/>
</dbReference>
<keyword evidence="6" id="KW-0347">Helicase</keyword>
<feature type="domain" description="Helicase ATP-binding" evidence="4">
    <location>
        <begin position="132"/>
        <end position="284"/>
    </location>
</feature>
<evidence type="ECO:0000256" key="1">
    <source>
        <dbReference type="ARBA" id="ARBA00022741"/>
    </source>
</evidence>
<dbReference type="PROSITE" id="PS51192">
    <property type="entry name" value="HELICASE_ATP_BIND_1"/>
    <property type="match status" value="1"/>
</dbReference>
<proteinExistence type="predicted"/>
<dbReference type="Pfam" id="PF04851">
    <property type="entry name" value="ResIII"/>
    <property type="match status" value="1"/>
</dbReference>
<dbReference type="Pfam" id="PF00271">
    <property type="entry name" value="Helicase_C"/>
    <property type="match status" value="1"/>
</dbReference>
<organism evidence="6">
    <name type="scientific">Ornithinibacillus sp. 4-3</name>
    <dbReference type="NCBI Taxonomy" id="3231488"/>
    <lineage>
        <taxon>Bacteria</taxon>
        <taxon>Bacillati</taxon>
        <taxon>Bacillota</taxon>
        <taxon>Bacilli</taxon>
        <taxon>Bacillales</taxon>
        <taxon>Bacillaceae</taxon>
        <taxon>Ornithinibacillus</taxon>
    </lineage>
</organism>
<dbReference type="GO" id="GO:0006270">
    <property type="term" value="P:DNA replication initiation"/>
    <property type="evidence" value="ECO:0007669"/>
    <property type="project" value="TreeGrafter"/>
</dbReference>
<reference evidence="6" key="1">
    <citation type="submission" date="2024-07" db="EMBL/GenBank/DDBJ databases">
        <title>Halotolerant mesophilic bacterium Ornithinibacillus sp. 4-3, sp. nov., isolated from soil.</title>
        <authorList>
            <person name="Sidarenka A.V."/>
            <person name="Guliayeva D.E."/>
            <person name="Leanovich S.I."/>
            <person name="Hileuskaya K.S."/>
            <person name="Akhremchuk A.E."/>
            <person name="Sikolenko M.A."/>
            <person name="Valentovich L.N."/>
        </authorList>
    </citation>
    <scope>NUCLEOTIDE SEQUENCE</scope>
    <source>
        <strain evidence="6">4-3</strain>
    </source>
</reference>